<dbReference type="GO" id="GO:0032259">
    <property type="term" value="P:methylation"/>
    <property type="evidence" value="ECO:0007669"/>
    <property type="project" value="UniProtKB-KW"/>
</dbReference>
<dbReference type="Gene3D" id="3.40.1280.10">
    <property type="match status" value="1"/>
</dbReference>
<dbReference type="SUPFAM" id="SSF75217">
    <property type="entry name" value="alpha/beta knot"/>
    <property type="match status" value="1"/>
</dbReference>
<dbReference type="Pfam" id="PF00588">
    <property type="entry name" value="SpoU_methylase"/>
    <property type="match status" value="1"/>
</dbReference>
<dbReference type="GO" id="GO:0003723">
    <property type="term" value="F:RNA binding"/>
    <property type="evidence" value="ECO:0007669"/>
    <property type="project" value="InterPro"/>
</dbReference>
<keyword evidence="2" id="KW-0808">Transferase</keyword>
<accession>A0A1G2MGP3</accession>
<dbReference type="InterPro" id="IPR004441">
    <property type="entry name" value="rRNA_MeTrfase_TrmH"/>
</dbReference>
<reference evidence="4 5" key="1">
    <citation type="journal article" date="2016" name="Nat. Commun.">
        <title>Thousands of microbial genomes shed light on interconnected biogeochemical processes in an aquifer system.</title>
        <authorList>
            <person name="Anantharaman K."/>
            <person name="Brown C.T."/>
            <person name="Hug L.A."/>
            <person name="Sharon I."/>
            <person name="Castelle C.J."/>
            <person name="Probst A.J."/>
            <person name="Thomas B.C."/>
            <person name="Singh A."/>
            <person name="Wilkins M.J."/>
            <person name="Karaoz U."/>
            <person name="Brodie E.L."/>
            <person name="Williams K.H."/>
            <person name="Hubbard S.S."/>
            <person name="Banfield J.F."/>
        </authorList>
    </citation>
    <scope>NUCLEOTIDE SEQUENCE [LARGE SCALE GENOMIC DNA]</scope>
</reference>
<feature type="domain" description="tRNA/rRNA methyltransferase SpoU type" evidence="3">
    <location>
        <begin position="8"/>
        <end position="155"/>
    </location>
</feature>
<dbReference type="PANTHER" id="PTHR46429:SF1">
    <property type="entry name" value="23S RRNA (GUANOSINE-2'-O-)-METHYLTRANSFERASE RLMB"/>
    <property type="match status" value="1"/>
</dbReference>
<dbReference type="AlphaFoldDB" id="A0A1G2MGP3"/>
<gene>
    <name evidence="4" type="ORF">A2W52_00295</name>
</gene>
<sequence>MLQGKEGVFLILHNIRSVYNVGSIFRSADAIAVTKIYLTGYTPAPVDRFGRSRKDFSKVSLGAEKSVLWETRKNIRALLRELKQKHVRIVALEQHSRSVDYKKVKVRTPAALILGNEVVGVPEWILKWCDSTAEIPMRGGKGSLNVAVAAGIALFRFFDRN</sequence>
<evidence type="ECO:0000256" key="1">
    <source>
        <dbReference type="ARBA" id="ARBA00022603"/>
    </source>
</evidence>
<dbReference type="InterPro" id="IPR029026">
    <property type="entry name" value="tRNA_m1G_MTases_N"/>
</dbReference>
<keyword evidence="1" id="KW-0489">Methyltransferase</keyword>
<dbReference type="InterPro" id="IPR029028">
    <property type="entry name" value="Alpha/beta_knot_MTases"/>
</dbReference>
<evidence type="ECO:0000313" key="4">
    <source>
        <dbReference type="EMBL" id="OHA23038.1"/>
    </source>
</evidence>
<dbReference type="InterPro" id="IPR001537">
    <property type="entry name" value="SpoU_MeTrfase"/>
</dbReference>
<proteinExistence type="predicted"/>
<dbReference type="GO" id="GO:0006396">
    <property type="term" value="P:RNA processing"/>
    <property type="evidence" value="ECO:0007669"/>
    <property type="project" value="InterPro"/>
</dbReference>
<dbReference type="PANTHER" id="PTHR46429">
    <property type="entry name" value="23S RRNA (GUANOSINE-2'-O-)-METHYLTRANSFERASE RLMB"/>
    <property type="match status" value="1"/>
</dbReference>
<comment type="caution">
    <text evidence="4">The sequence shown here is derived from an EMBL/GenBank/DDBJ whole genome shotgun (WGS) entry which is preliminary data.</text>
</comment>
<protein>
    <recommendedName>
        <fullName evidence="3">tRNA/rRNA methyltransferase SpoU type domain-containing protein</fullName>
    </recommendedName>
</protein>
<organism evidence="4 5">
    <name type="scientific">Candidatus Taylorbacteria bacterium RIFCSPHIGHO2_02_49_25</name>
    <dbReference type="NCBI Taxonomy" id="1802305"/>
    <lineage>
        <taxon>Bacteria</taxon>
        <taxon>Candidatus Tayloriibacteriota</taxon>
    </lineage>
</organism>
<dbReference type="GO" id="GO:0005829">
    <property type="term" value="C:cytosol"/>
    <property type="evidence" value="ECO:0007669"/>
    <property type="project" value="TreeGrafter"/>
</dbReference>
<evidence type="ECO:0000313" key="5">
    <source>
        <dbReference type="Proteomes" id="UP000176493"/>
    </source>
</evidence>
<dbReference type="GO" id="GO:0008173">
    <property type="term" value="F:RNA methyltransferase activity"/>
    <property type="evidence" value="ECO:0007669"/>
    <property type="project" value="InterPro"/>
</dbReference>
<evidence type="ECO:0000259" key="3">
    <source>
        <dbReference type="Pfam" id="PF00588"/>
    </source>
</evidence>
<evidence type="ECO:0000256" key="2">
    <source>
        <dbReference type="ARBA" id="ARBA00022679"/>
    </source>
</evidence>
<dbReference type="EMBL" id="MHRJ01000016">
    <property type="protein sequence ID" value="OHA23038.1"/>
    <property type="molecule type" value="Genomic_DNA"/>
</dbReference>
<name>A0A1G2MGP3_9BACT</name>
<dbReference type="Proteomes" id="UP000176493">
    <property type="component" value="Unassembled WGS sequence"/>
</dbReference>